<organism evidence="2 3">
    <name type="scientific">Puniceispirillum marinum (strain IMCC1322)</name>
    <dbReference type="NCBI Taxonomy" id="488538"/>
    <lineage>
        <taxon>Bacteria</taxon>
        <taxon>Pseudomonadati</taxon>
        <taxon>Pseudomonadota</taxon>
        <taxon>Alphaproteobacteria</taxon>
        <taxon>Candidatus Puniceispirillales</taxon>
        <taxon>Candidatus Puniceispirillaceae</taxon>
        <taxon>Candidatus Puniceispirillum</taxon>
    </lineage>
</organism>
<keyword evidence="3" id="KW-1185">Reference proteome</keyword>
<name>D5BSC3_PUNMI</name>
<dbReference type="STRING" id="488538.SAR116_0927"/>
<dbReference type="EMBL" id="CP001751">
    <property type="protein sequence ID" value="ADE39170.1"/>
    <property type="molecule type" value="Genomic_DNA"/>
</dbReference>
<sequence>MSPAGGQHGNAMRTLTKADLCIHQVCLVEQCDFASSLDVLARNQIGKTAVWRPMLEAVGTKTARKMLDDSGVQAHALCALELLKGIEDGTRMLDIAASIGAKSVVAITGGFDADNTTLADARHNAIDMLAKLLPIAQSYNITIALEPLHPMVCGLRSVISSLREANDILDQLDSSDNVGIALDSYAVWWEPDLMTQISRAGNRIVNYHVADWLAETRDIRLDRGMPGEGIIALPALRDAVEATGFTGPVEVEIFSTLTWWQAEPQHVVDEILARINRYF</sequence>
<dbReference type="KEGG" id="apb:SAR116_0927"/>
<dbReference type="InterPro" id="IPR050312">
    <property type="entry name" value="IolE/XylAMocC-like"/>
</dbReference>
<dbReference type="GO" id="GO:0016853">
    <property type="term" value="F:isomerase activity"/>
    <property type="evidence" value="ECO:0007669"/>
    <property type="project" value="UniProtKB-KW"/>
</dbReference>
<dbReference type="Gene3D" id="3.20.20.150">
    <property type="entry name" value="Divalent-metal-dependent TIM barrel enzymes"/>
    <property type="match status" value="1"/>
</dbReference>
<dbReference type="eggNOG" id="COG1082">
    <property type="taxonomic scope" value="Bacteria"/>
</dbReference>
<dbReference type="HOGENOM" id="CLU_058777_0_0_5"/>
<dbReference type="PANTHER" id="PTHR12110">
    <property type="entry name" value="HYDROXYPYRUVATE ISOMERASE"/>
    <property type="match status" value="1"/>
</dbReference>
<proteinExistence type="predicted"/>
<reference evidence="2 3" key="1">
    <citation type="journal article" date="2010" name="J. Bacteriol.">
        <title>Complete genome sequence of "Candidatus Puniceispirillum marinum" IMCC1322, a representative of the SAR116 clade in the Alphaproteobacteria.</title>
        <authorList>
            <person name="Oh H.M."/>
            <person name="Kwon K.K."/>
            <person name="Kang I."/>
            <person name="Kang S.G."/>
            <person name="Lee J.H."/>
            <person name="Kim S.J."/>
            <person name="Cho J.C."/>
        </authorList>
    </citation>
    <scope>NUCLEOTIDE SEQUENCE [LARGE SCALE GENOMIC DNA]</scope>
    <source>
        <strain evidence="2 3">IMCC1322</strain>
    </source>
</reference>
<keyword evidence="2" id="KW-0560">Oxidoreductase</keyword>
<gene>
    <name evidence="2" type="ordered locus">SAR116_0927</name>
</gene>
<dbReference type="AlphaFoldDB" id="D5BSC3"/>
<dbReference type="InterPro" id="IPR013022">
    <property type="entry name" value="Xyl_isomerase-like_TIM-brl"/>
</dbReference>
<dbReference type="Proteomes" id="UP000007460">
    <property type="component" value="Chromosome"/>
</dbReference>
<evidence type="ECO:0000313" key="3">
    <source>
        <dbReference type="Proteomes" id="UP000007460"/>
    </source>
</evidence>
<dbReference type="InterPro" id="IPR036237">
    <property type="entry name" value="Xyl_isomerase-like_sf"/>
</dbReference>
<evidence type="ECO:0000259" key="1">
    <source>
        <dbReference type="Pfam" id="PF01261"/>
    </source>
</evidence>
<protein>
    <submittedName>
        <fullName evidence="2">Xylose isomerase domain protein TIM barrel</fullName>
        <ecNumber evidence="2">1.13.11.27</ecNumber>
    </submittedName>
</protein>
<feature type="domain" description="Xylose isomerase-like TIM barrel" evidence="1">
    <location>
        <begin position="84"/>
        <end position="265"/>
    </location>
</feature>
<evidence type="ECO:0000313" key="2">
    <source>
        <dbReference type="EMBL" id="ADE39170.1"/>
    </source>
</evidence>
<dbReference type="EC" id="1.13.11.27" evidence="2"/>
<accession>D5BSC3</accession>
<dbReference type="SUPFAM" id="SSF51658">
    <property type="entry name" value="Xylose isomerase-like"/>
    <property type="match status" value="1"/>
</dbReference>
<dbReference type="PANTHER" id="PTHR12110:SF52">
    <property type="entry name" value="XYLOSE ISOMERASE"/>
    <property type="match status" value="1"/>
</dbReference>
<keyword evidence="2" id="KW-0413">Isomerase</keyword>
<dbReference type="Pfam" id="PF01261">
    <property type="entry name" value="AP_endonuc_2"/>
    <property type="match status" value="1"/>
</dbReference>
<dbReference type="GO" id="GO:0003868">
    <property type="term" value="F:4-hydroxyphenylpyruvate dioxygenase activity"/>
    <property type="evidence" value="ECO:0007669"/>
    <property type="project" value="UniProtKB-EC"/>
</dbReference>
<dbReference type="OrthoDB" id="9787068at2"/>